<dbReference type="EnsemblMetazoa" id="CapteT188963">
    <property type="protein sequence ID" value="CapteP188963"/>
    <property type="gene ID" value="CapteG188963"/>
</dbReference>
<dbReference type="EMBL" id="AMQN01008474">
    <property type="status" value="NOT_ANNOTATED_CDS"/>
    <property type="molecule type" value="Genomic_DNA"/>
</dbReference>
<dbReference type="HOGENOM" id="CLU_1733222_0_0_1"/>
<name>R7UJH3_CAPTE</name>
<reference evidence="2" key="3">
    <citation type="submission" date="2015-06" db="UniProtKB">
        <authorList>
            <consortium name="EnsemblMetazoa"/>
        </authorList>
    </citation>
    <scope>IDENTIFICATION</scope>
</reference>
<dbReference type="EMBL" id="KB303198">
    <property type="protein sequence ID" value="ELU03412.1"/>
    <property type="molecule type" value="Genomic_DNA"/>
</dbReference>
<reference evidence="3" key="1">
    <citation type="submission" date="2012-12" db="EMBL/GenBank/DDBJ databases">
        <authorList>
            <person name="Hellsten U."/>
            <person name="Grimwood J."/>
            <person name="Chapman J.A."/>
            <person name="Shapiro H."/>
            <person name="Aerts A."/>
            <person name="Otillar R.P."/>
            <person name="Terry A.Y."/>
            <person name="Boore J.L."/>
            <person name="Simakov O."/>
            <person name="Marletaz F."/>
            <person name="Cho S.-J."/>
            <person name="Edsinger-Gonzales E."/>
            <person name="Havlak P."/>
            <person name="Kuo D.-H."/>
            <person name="Larsson T."/>
            <person name="Lv J."/>
            <person name="Arendt D."/>
            <person name="Savage R."/>
            <person name="Osoegawa K."/>
            <person name="de Jong P."/>
            <person name="Lindberg D.R."/>
            <person name="Seaver E.C."/>
            <person name="Weisblat D.A."/>
            <person name="Putnam N.H."/>
            <person name="Grigoriev I.V."/>
            <person name="Rokhsar D.S."/>
        </authorList>
    </citation>
    <scope>NUCLEOTIDE SEQUENCE</scope>
    <source>
        <strain evidence="3">I ESC-2004</strain>
    </source>
</reference>
<protein>
    <recommendedName>
        <fullName evidence="4">BACK domain-containing protein</fullName>
    </recommendedName>
</protein>
<proteinExistence type="predicted"/>
<gene>
    <name evidence="1" type="ORF">CAPTEDRAFT_188963</name>
</gene>
<keyword evidence="3" id="KW-1185">Reference proteome</keyword>
<sequence length="151" mass="17193">MESEIDQLTEDDLIALLTTHGSDEGSFLLLQKWVKSSQERTGRFMDLLQNLELTLFSKEFVCRTIMSDELMQNAKGMKIIQEAMESLVIADRNQSLMTNNGKRFKFHLLNVIYSVTSSSDGFIVSGGLNANNALRRIFKDEPSFKILFFAK</sequence>
<evidence type="ECO:0000313" key="1">
    <source>
        <dbReference type="EMBL" id="ELU03412.1"/>
    </source>
</evidence>
<dbReference type="OrthoDB" id="6046394at2759"/>
<evidence type="ECO:0000313" key="2">
    <source>
        <dbReference type="EnsemblMetazoa" id="CapteP188963"/>
    </source>
</evidence>
<reference evidence="1 3" key="2">
    <citation type="journal article" date="2013" name="Nature">
        <title>Insights into bilaterian evolution from three spiralian genomes.</title>
        <authorList>
            <person name="Simakov O."/>
            <person name="Marletaz F."/>
            <person name="Cho S.J."/>
            <person name="Edsinger-Gonzales E."/>
            <person name="Havlak P."/>
            <person name="Hellsten U."/>
            <person name="Kuo D.H."/>
            <person name="Larsson T."/>
            <person name="Lv J."/>
            <person name="Arendt D."/>
            <person name="Savage R."/>
            <person name="Osoegawa K."/>
            <person name="de Jong P."/>
            <person name="Grimwood J."/>
            <person name="Chapman J.A."/>
            <person name="Shapiro H."/>
            <person name="Aerts A."/>
            <person name="Otillar R.P."/>
            <person name="Terry A.Y."/>
            <person name="Boore J.L."/>
            <person name="Grigoriev I.V."/>
            <person name="Lindberg D.R."/>
            <person name="Seaver E.C."/>
            <person name="Weisblat D.A."/>
            <person name="Putnam N.H."/>
            <person name="Rokhsar D.S."/>
        </authorList>
    </citation>
    <scope>NUCLEOTIDE SEQUENCE</scope>
    <source>
        <strain evidence="1 3">I ESC-2004</strain>
    </source>
</reference>
<organism evidence="1">
    <name type="scientific">Capitella teleta</name>
    <name type="common">Polychaete worm</name>
    <dbReference type="NCBI Taxonomy" id="283909"/>
    <lineage>
        <taxon>Eukaryota</taxon>
        <taxon>Metazoa</taxon>
        <taxon>Spiralia</taxon>
        <taxon>Lophotrochozoa</taxon>
        <taxon>Annelida</taxon>
        <taxon>Polychaeta</taxon>
        <taxon>Sedentaria</taxon>
        <taxon>Scolecida</taxon>
        <taxon>Capitellidae</taxon>
        <taxon>Capitella</taxon>
    </lineage>
</organism>
<evidence type="ECO:0000313" key="3">
    <source>
        <dbReference type="Proteomes" id="UP000014760"/>
    </source>
</evidence>
<dbReference type="AlphaFoldDB" id="R7UJH3"/>
<evidence type="ECO:0008006" key="4">
    <source>
        <dbReference type="Google" id="ProtNLM"/>
    </source>
</evidence>
<accession>R7UJH3</accession>
<dbReference type="Proteomes" id="UP000014760">
    <property type="component" value="Unassembled WGS sequence"/>
</dbReference>